<dbReference type="AlphaFoldDB" id="A0A6A5V5I9"/>
<sequence length="216" mass="24510">MSTLAAPFQTDPEYYALNHLLANTNLTNPFLRRSDSYASTVPDGCNLAFTIASVLPKCAYKEEWEPKERFTDAYISTQVQVLDYLSKHAADELTVAQAYFFTENAGTKPYGPTAKQAVEICYFMRSFGFDVYLKMAPREKKIRLFLADRNALTREQDHLYWEQNLKTGKIASLTRVTQAARRSRSRSRLQSRARAGRRGAVADIWEHARAAEAHGA</sequence>
<name>A0A6A5V5I9_9PLEO</name>
<evidence type="ECO:0000313" key="2">
    <source>
        <dbReference type="Proteomes" id="UP000800036"/>
    </source>
</evidence>
<proteinExistence type="predicted"/>
<accession>A0A6A5V5I9</accession>
<evidence type="ECO:0000313" key="1">
    <source>
        <dbReference type="EMBL" id="KAF1971292.1"/>
    </source>
</evidence>
<gene>
    <name evidence="1" type="ORF">BU23DRAFT_570067</name>
</gene>
<keyword evidence="2" id="KW-1185">Reference proteome</keyword>
<organism evidence="1 2">
    <name type="scientific">Bimuria novae-zelandiae CBS 107.79</name>
    <dbReference type="NCBI Taxonomy" id="1447943"/>
    <lineage>
        <taxon>Eukaryota</taxon>
        <taxon>Fungi</taxon>
        <taxon>Dikarya</taxon>
        <taxon>Ascomycota</taxon>
        <taxon>Pezizomycotina</taxon>
        <taxon>Dothideomycetes</taxon>
        <taxon>Pleosporomycetidae</taxon>
        <taxon>Pleosporales</taxon>
        <taxon>Massarineae</taxon>
        <taxon>Didymosphaeriaceae</taxon>
        <taxon>Bimuria</taxon>
    </lineage>
</organism>
<dbReference type="Proteomes" id="UP000800036">
    <property type="component" value="Unassembled WGS sequence"/>
</dbReference>
<dbReference type="OrthoDB" id="3770722at2759"/>
<reference evidence="1" key="1">
    <citation type="journal article" date="2020" name="Stud. Mycol.">
        <title>101 Dothideomycetes genomes: a test case for predicting lifestyles and emergence of pathogens.</title>
        <authorList>
            <person name="Haridas S."/>
            <person name="Albert R."/>
            <person name="Binder M."/>
            <person name="Bloem J."/>
            <person name="Labutti K."/>
            <person name="Salamov A."/>
            <person name="Andreopoulos B."/>
            <person name="Baker S."/>
            <person name="Barry K."/>
            <person name="Bills G."/>
            <person name="Bluhm B."/>
            <person name="Cannon C."/>
            <person name="Castanera R."/>
            <person name="Culley D."/>
            <person name="Daum C."/>
            <person name="Ezra D."/>
            <person name="Gonzalez J."/>
            <person name="Henrissat B."/>
            <person name="Kuo A."/>
            <person name="Liang C."/>
            <person name="Lipzen A."/>
            <person name="Lutzoni F."/>
            <person name="Magnuson J."/>
            <person name="Mondo S."/>
            <person name="Nolan M."/>
            <person name="Ohm R."/>
            <person name="Pangilinan J."/>
            <person name="Park H.-J."/>
            <person name="Ramirez L."/>
            <person name="Alfaro M."/>
            <person name="Sun H."/>
            <person name="Tritt A."/>
            <person name="Yoshinaga Y."/>
            <person name="Zwiers L.-H."/>
            <person name="Turgeon B."/>
            <person name="Goodwin S."/>
            <person name="Spatafora J."/>
            <person name="Crous P."/>
            <person name="Grigoriev I."/>
        </authorList>
    </citation>
    <scope>NUCLEOTIDE SEQUENCE</scope>
    <source>
        <strain evidence="1">CBS 107.79</strain>
    </source>
</reference>
<protein>
    <submittedName>
        <fullName evidence="1">Uncharacterized protein</fullName>
    </submittedName>
</protein>
<dbReference type="EMBL" id="ML976694">
    <property type="protein sequence ID" value="KAF1971292.1"/>
    <property type="molecule type" value="Genomic_DNA"/>
</dbReference>